<keyword evidence="5 7" id="KW-0472">Membrane</keyword>
<evidence type="ECO:0000256" key="3">
    <source>
        <dbReference type="ARBA" id="ARBA00022692"/>
    </source>
</evidence>
<dbReference type="InterPro" id="IPR045263">
    <property type="entry name" value="GLUT"/>
</dbReference>
<evidence type="ECO:0000256" key="2">
    <source>
        <dbReference type="ARBA" id="ARBA00022448"/>
    </source>
</evidence>
<feature type="transmembrane region" description="Helical" evidence="7">
    <location>
        <begin position="125"/>
        <end position="146"/>
    </location>
</feature>
<dbReference type="AlphaFoldDB" id="A0AAN8JLF3"/>
<keyword evidence="10" id="KW-1185">Reference proteome</keyword>
<reference evidence="9 10" key="1">
    <citation type="submission" date="2024-01" db="EMBL/GenBank/DDBJ databases">
        <title>The genome of the rayed Mediterranean limpet Patella caerulea (Linnaeus, 1758).</title>
        <authorList>
            <person name="Anh-Thu Weber A."/>
            <person name="Halstead-Nussloch G."/>
        </authorList>
    </citation>
    <scope>NUCLEOTIDE SEQUENCE [LARGE SCALE GENOMIC DNA]</scope>
    <source>
        <strain evidence="9">AATW-2023a</strain>
        <tissue evidence="9">Whole specimen</tissue>
    </source>
</reference>
<feature type="transmembrane region" description="Helical" evidence="7">
    <location>
        <begin position="250"/>
        <end position="270"/>
    </location>
</feature>
<keyword evidence="4 7" id="KW-1133">Transmembrane helix</keyword>
<dbReference type="InterPro" id="IPR020846">
    <property type="entry name" value="MFS_dom"/>
</dbReference>
<feature type="transmembrane region" description="Helical" evidence="7">
    <location>
        <begin position="36"/>
        <end position="55"/>
    </location>
</feature>
<accession>A0AAN8JLF3</accession>
<dbReference type="GO" id="GO:0016020">
    <property type="term" value="C:membrane"/>
    <property type="evidence" value="ECO:0007669"/>
    <property type="project" value="UniProtKB-SubCell"/>
</dbReference>
<dbReference type="InterPro" id="IPR005828">
    <property type="entry name" value="MFS_sugar_transport-like"/>
</dbReference>
<dbReference type="NCBIfam" id="TIGR00879">
    <property type="entry name" value="SP"/>
    <property type="match status" value="1"/>
</dbReference>
<comment type="similarity">
    <text evidence="6">Belongs to the major facilitator superfamily. Sugar transporter (TC 2.A.1.1) family.</text>
</comment>
<dbReference type="PROSITE" id="PS00217">
    <property type="entry name" value="SUGAR_TRANSPORT_2"/>
    <property type="match status" value="1"/>
</dbReference>
<dbReference type="InterPro" id="IPR036259">
    <property type="entry name" value="MFS_trans_sf"/>
</dbReference>
<dbReference type="Pfam" id="PF00083">
    <property type="entry name" value="Sugar_tr"/>
    <property type="match status" value="1"/>
</dbReference>
<evidence type="ECO:0000256" key="5">
    <source>
        <dbReference type="ARBA" id="ARBA00023136"/>
    </source>
</evidence>
<feature type="transmembrane region" description="Helical" evidence="7">
    <location>
        <begin position="344"/>
        <end position="366"/>
    </location>
</feature>
<comment type="subcellular location">
    <subcellularLocation>
        <location evidence="1">Membrane</location>
        <topology evidence="1">Multi-pass membrane protein</topology>
    </subcellularLocation>
</comment>
<sequence length="430" mass="47503">MLMKSVYSCQGSADHPLGSLIAGPIINHYGSKTTLVYNNVLVLIGSALSGFAKMVGRFELMIVGRFIAGINGGMNSTIVPVYLTEISPISTRGYIGSGHQIGIGIGIAIAVVLGLKQIFGTEELFPLMFAFSALLAVFQLCSLPFCPESPRFLMLTRKDQEAAGKSLRWFRRTHDVSDDINEMKIELQHLERQKKFSVGDLIRNEDLRRPLVICIMLNIAQQCSGIVAAASYSTSVFHQVIKSLETSSYLALGLSVGGAVLCIVCTGLIEKSGRRKLFLFGIGGMAISLSFLTVCLVFQEKIKWLSYGSIIGVFAHTLFFNTGPASIPWFMVAEMFTQESKSSAMTIAIFFNSLSAFIVSLLFPVIQEFIKQYSFVPFASSLVLFFFYFYKKLPETKGRTIEEIADKFRSKKLFNDNSTINRSVSNKDSL</sequence>
<dbReference type="InterPro" id="IPR003663">
    <property type="entry name" value="Sugar/inositol_transpt"/>
</dbReference>
<feature type="transmembrane region" description="Helical" evidence="7">
    <location>
        <begin position="305"/>
        <end position="332"/>
    </location>
</feature>
<organism evidence="9 10">
    <name type="scientific">Patella caerulea</name>
    <name type="common">Rayed Mediterranean limpet</name>
    <dbReference type="NCBI Taxonomy" id="87958"/>
    <lineage>
        <taxon>Eukaryota</taxon>
        <taxon>Metazoa</taxon>
        <taxon>Spiralia</taxon>
        <taxon>Lophotrochozoa</taxon>
        <taxon>Mollusca</taxon>
        <taxon>Gastropoda</taxon>
        <taxon>Patellogastropoda</taxon>
        <taxon>Patelloidea</taxon>
        <taxon>Patellidae</taxon>
        <taxon>Patella</taxon>
    </lineage>
</organism>
<feature type="transmembrane region" description="Helical" evidence="7">
    <location>
        <begin position="211"/>
        <end position="230"/>
    </location>
</feature>
<proteinExistence type="inferred from homology"/>
<feature type="transmembrane region" description="Helical" evidence="7">
    <location>
        <begin position="277"/>
        <end position="299"/>
    </location>
</feature>
<name>A0AAN8JLF3_PATCE</name>
<gene>
    <name evidence="9" type="ORF">SNE40_011345</name>
</gene>
<dbReference type="GO" id="GO:0015149">
    <property type="term" value="F:hexose transmembrane transporter activity"/>
    <property type="evidence" value="ECO:0007669"/>
    <property type="project" value="TreeGrafter"/>
</dbReference>
<keyword evidence="3 7" id="KW-0812">Transmembrane</keyword>
<dbReference type="InterPro" id="IPR005829">
    <property type="entry name" value="Sugar_transporter_CS"/>
</dbReference>
<dbReference type="PRINTS" id="PR00171">
    <property type="entry name" value="SUGRTRNSPORT"/>
</dbReference>
<dbReference type="Proteomes" id="UP001347796">
    <property type="component" value="Unassembled WGS sequence"/>
</dbReference>
<feature type="transmembrane region" description="Helical" evidence="7">
    <location>
        <begin position="101"/>
        <end position="119"/>
    </location>
</feature>
<evidence type="ECO:0000313" key="10">
    <source>
        <dbReference type="Proteomes" id="UP001347796"/>
    </source>
</evidence>
<feature type="transmembrane region" description="Helical" evidence="7">
    <location>
        <begin position="372"/>
        <end position="390"/>
    </location>
</feature>
<dbReference type="PROSITE" id="PS50850">
    <property type="entry name" value="MFS"/>
    <property type="match status" value="1"/>
</dbReference>
<protein>
    <recommendedName>
        <fullName evidence="8">Major facilitator superfamily (MFS) profile domain-containing protein</fullName>
    </recommendedName>
</protein>
<dbReference type="PANTHER" id="PTHR23503">
    <property type="entry name" value="SOLUTE CARRIER FAMILY 2"/>
    <property type="match status" value="1"/>
</dbReference>
<dbReference type="SUPFAM" id="SSF103473">
    <property type="entry name" value="MFS general substrate transporter"/>
    <property type="match status" value="1"/>
</dbReference>
<evidence type="ECO:0000256" key="7">
    <source>
        <dbReference type="SAM" id="Phobius"/>
    </source>
</evidence>
<evidence type="ECO:0000256" key="1">
    <source>
        <dbReference type="ARBA" id="ARBA00004141"/>
    </source>
</evidence>
<comment type="caution">
    <text evidence="9">The sequence shown here is derived from an EMBL/GenBank/DDBJ whole genome shotgun (WGS) entry which is preliminary data.</text>
</comment>
<feature type="domain" description="Major facilitator superfamily (MFS) profile" evidence="8">
    <location>
        <begin position="1"/>
        <end position="397"/>
    </location>
</feature>
<dbReference type="EMBL" id="JAZGQO010000008">
    <property type="protein sequence ID" value="KAK6178855.1"/>
    <property type="molecule type" value="Genomic_DNA"/>
</dbReference>
<evidence type="ECO:0000256" key="4">
    <source>
        <dbReference type="ARBA" id="ARBA00022989"/>
    </source>
</evidence>
<evidence type="ECO:0000256" key="6">
    <source>
        <dbReference type="RuleBase" id="RU003346"/>
    </source>
</evidence>
<evidence type="ECO:0000313" key="9">
    <source>
        <dbReference type="EMBL" id="KAK6178855.1"/>
    </source>
</evidence>
<dbReference type="Gene3D" id="1.20.1250.20">
    <property type="entry name" value="MFS general substrate transporter like domains"/>
    <property type="match status" value="1"/>
</dbReference>
<evidence type="ECO:0000259" key="8">
    <source>
        <dbReference type="PROSITE" id="PS50850"/>
    </source>
</evidence>
<dbReference type="PANTHER" id="PTHR23503:SF8">
    <property type="entry name" value="FACILITATED GLUCOSE TRANSPORTER PROTEIN 1"/>
    <property type="match status" value="1"/>
</dbReference>
<keyword evidence="2 6" id="KW-0813">Transport</keyword>